<reference evidence="1 2" key="1">
    <citation type="journal article" date="2019" name="G3 (Bethesda)">
        <title>Sequencing of a Wild Apple (Malus baccata) Genome Unravels the Differences Between Cultivated and Wild Apple Species Regarding Disease Resistance and Cold Tolerance.</title>
        <authorList>
            <person name="Chen X."/>
        </authorList>
    </citation>
    <scope>NUCLEOTIDE SEQUENCE [LARGE SCALE GENOMIC DNA]</scope>
    <source>
        <strain evidence="2">cv. Shandingzi</strain>
        <tissue evidence="1">Leaves</tissue>
    </source>
</reference>
<organism evidence="1 2">
    <name type="scientific">Malus baccata</name>
    <name type="common">Siberian crab apple</name>
    <name type="synonym">Pyrus baccata</name>
    <dbReference type="NCBI Taxonomy" id="106549"/>
    <lineage>
        <taxon>Eukaryota</taxon>
        <taxon>Viridiplantae</taxon>
        <taxon>Streptophyta</taxon>
        <taxon>Embryophyta</taxon>
        <taxon>Tracheophyta</taxon>
        <taxon>Spermatophyta</taxon>
        <taxon>Magnoliopsida</taxon>
        <taxon>eudicotyledons</taxon>
        <taxon>Gunneridae</taxon>
        <taxon>Pentapetalae</taxon>
        <taxon>rosids</taxon>
        <taxon>fabids</taxon>
        <taxon>Rosales</taxon>
        <taxon>Rosaceae</taxon>
        <taxon>Amygdaloideae</taxon>
        <taxon>Maleae</taxon>
        <taxon>Malus</taxon>
    </lineage>
</organism>
<dbReference type="AlphaFoldDB" id="A0A540K3W9"/>
<accession>A0A540K3W9</accession>
<evidence type="ECO:0000313" key="1">
    <source>
        <dbReference type="EMBL" id="TQD68927.1"/>
    </source>
</evidence>
<evidence type="ECO:0000313" key="2">
    <source>
        <dbReference type="Proteomes" id="UP000315295"/>
    </source>
</evidence>
<sequence length="116" mass="13492">MLDAMKRAKDLSSVIEESISKAKSHTREIQVLKKSRRHVGRREDQVLAIGDVDNKKYTEVMREFEHVRQELSMLKLDMASILQEKLGTEKQTEASKAKMLFYTCLSFVNKFLSDIR</sequence>
<dbReference type="STRING" id="106549.A0A540K3W9"/>
<comment type="caution">
    <text evidence="1">The sequence shown here is derived from an EMBL/GenBank/DDBJ whole genome shotgun (WGS) entry which is preliminary data.</text>
</comment>
<keyword evidence="2" id="KW-1185">Reference proteome</keyword>
<proteinExistence type="predicted"/>
<dbReference type="EMBL" id="VIEB01006814">
    <property type="protein sequence ID" value="TQD68927.1"/>
    <property type="molecule type" value="Genomic_DNA"/>
</dbReference>
<dbReference type="Proteomes" id="UP000315295">
    <property type="component" value="Unassembled WGS sequence"/>
</dbReference>
<protein>
    <submittedName>
        <fullName evidence="1">Uncharacterized protein</fullName>
    </submittedName>
</protein>
<gene>
    <name evidence="1" type="ORF">C1H46_045540</name>
</gene>
<name>A0A540K3W9_MALBA</name>